<dbReference type="EMBL" id="JAEPDI010000001">
    <property type="protein sequence ID" value="MCG7937646.1"/>
    <property type="molecule type" value="Genomic_DNA"/>
</dbReference>
<dbReference type="InterPro" id="IPR012902">
    <property type="entry name" value="N_methyl_site"/>
</dbReference>
<dbReference type="PROSITE" id="PS00409">
    <property type="entry name" value="PROKAR_NTER_METHYL"/>
    <property type="match status" value="1"/>
</dbReference>
<comment type="caution">
    <text evidence="2">The sequence shown here is derived from an EMBL/GenBank/DDBJ whole genome shotgun (WGS) entry which is preliminary data.</text>
</comment>
<dbReference type="NCBIfam" id="TIGR02532">
    <property type="entry name" value="IV_pilin_GFxxxE"/>
    <property type="match status" value="1"/>
</dbReference>
<feature type="transmembrane region" description="Helical" evidence="1">
    <location>
        <begin position="21"/>
        <end position="49"/>
    </location>
</feature>
<evidence type="ECO:0000256" key="1">
    <source>
        <dbReference type="SAM" id="Phobius"/>
    </source>
</evidence>
<evidence type="ECO:0000313" key="3">
    <source>
        <dbReference type="Proteomes" id="UP000886687"/>
    </source>
</evidence>
<evidence type="ECO:0000313" key="2">
    <source>
        <dbReference type="EMBL" id="MCG7937646.1"/>
    </source>
</evidence>
<proteinExistence type="predicted"/>
<dbReference type="SUPFAM" id="SSF54523">
    <property type="entry name" value="Pili subunits"/>
    <property type="match status" value="1"/>
</dbReference>
<organism evidence="2 3">
    <name type="scientific">Candidatus Thiodiazotropha lotti</name>
    <dbReference type="NCBI Taxonomy" id="2792787"/>
    <lineage>
        <taxon>Bacteria</taxon>
        <taxon>Pseudomonadati</taxon>
        <taxon>Pseudomonadota</taxon>
        <taxon>Gammaproteobacteria</taxon>
        <taxon>Chromatiales</taxon>
        <taxon>Sedimenticolaceae</taxon>
        <taxon>Candidatus Thiodiazotropha</taxon>
    </lineage>
</organism>
<accession>A0A9E4K2S2</accession>
<sequence>MTNPEVGKSAFRVRPGQYRHCAGFTLLEIMIALLLLAVITTTSVSMLFLNIKGWERVTDSSDRQLAELLTTARVEQIIRNIIPLTWQHKNRVRLLAFMGDAQQVQFIAPAPQQYQPGGLFEYRLSLEDDFEQGRILLLHYTPHNPKNSQFVLPQEGRKRILLSGLEHVEFSFFGHLLNRNQPEWTDRWEPLNNNYPELVKISFTEMGMTTPHEKIVRIRRND</sequence>
<name>A0A9E4K2S2_9GAMM</name>
<keyword evidence="1" id="KW-0812">Transmembrane</keyword>
<dbReference type="AlphaFoldDB" id="A0A9E4K2S2"/>
<keyword evidence="1" id="KW-1133">Transmembrane helix</keyword>
<dbReference type="Proteomes" id="UP000886687">
    <property type="component" value="Unassembled WGS sequence"/>
</dbReference>
<reference evidence="2" key="1">
    <citation type="journal article" date="2021" name="Proc. Natl. Acad. Sci. U.S.A.">
        <title>Global biogeography of chemosynthetic symbionts reveals both localized and globally distributed symbiont groups. .</title>
        <authorList>
            <person name="Osvatic J.T."/>
            <person name="Wilkins L.G.E."/>
            <person name="Leibrecht L."/>
            <person name="Leray M."/>
            <person name="Zauner S."/>
            <person name="Polzin J."/>
            <person name="Camacho Y."/>
            <person name="Gros O."/>
            <person name="van Gils J.A."/>
            <person name="Eisen J.A."/>
            <person name="Petersen J.M."/>
            <person name="Yuen B."/>
        </authorList>
    </citation>
    <scope>NUCLEOTIDE SEQUENCE</scope>
    <source>
        <strain evidence="2">MAGL173</strain>
    </source>
</reference>
<keyword evidence="1" id="KW-0472">Membrane</keyword>
<dbReference type="Pfam" id="PF07963">
    <property type="entry name" value="N_methyl"/>
    <property type="match status" value="1"/>
</dbReference>
<protein>
    <submittedName>
        <fullName evidence="2">Prepilin-type N-terminal cleavage/methylation domain-containing protein</fullName>
    </submittedName>
</protein>
<gene>
    <name evidence="2" type="ORF">JAZ04_02145</name>
</gene>
<dbReference type="InterPro" id="IPR045584">
    <property type="entry name" value="Pilin-like"/>
</dbReference>